<dbReference type="Proteomes" id="UP000578569">
    <property type="component" value="Unassembled WGS sequence"/>
</dbReference>
<accession>A0A839YSJ5</accession>
<dbReference type="InterPro" id="IPR027385">
    <property type="entry name" value="Beta-barrel_OMP"/>
</dbReference>
<comment type="caution">
    <text evidence="4">The sequence shown here is derived from an EMBL/GenBank/DDBJ whole genome shotgun (WGS) entry which is preliminary data.</text>
</comment>
<evidence type="ECO:0000256" key="2">
    <source>
        <dbReference type="SAM" id="SignalP"/>
    </source>
</evidence>
<feature type="domain" description="Outer membrane protein beta-barrel" evidence="3">
    <location>
        <begin position="8"/>
        <end position="160"/>
    </location>
</feature>
<organism evidence="4 5">
    <name type="scientific">Sphingomicrobium lutaoense</name>
    <dbReference type="NCBI Taxonomy" id="515949"/>
    <lineage>
        <taxon>Bacteria</taxon>
        <taxon>Pseudomonadati</taxon>
        <taxon>Pseudomonadota</taxon>
        <taxon>Alphaproteobacteria</taxon>
        <taxon>Sphingomonadales</taxon>
        <taxon>Sphingomonadaceae</taxon>
        <taxon>Sphingomicrobium</taxon>
    </lineage>
</organism>
<dbReference type="SUPFAM" id="SSF56925">
    <property type="entry name" value="OMPA-like"/>
    <property type="match status" value="1"/>
</dbReference>
<evidence type="ECO:0000313" key="4">
    <source>
        <dbReference type="EMBL" id="MBB3763261.1"/>
    </source>
</evidence>
<feature type="signal peptide" evidence="2">
    <location>
        <begin position="1"/>
        <end position="21"/>
    </location>
</feature>
<dbReference type="Pfam" id="PF13505">
    <property type="entry name" value="OMP_b-brl"/>
    <property type="match status" value="1"/>
</dbReference>
<sequence length="160" mass="16834">MKMIVSAAALAAAFVATPAVAQDAASFEGARVGATLGLADDDLFGTEEFTYGAEVGYDFAAGDKAIVGFTAELQKSDDIDRELAISARAGVPVGSSALLYGTVGYTNLEVLDIKLDGVKFGVGGEIKLGTNGYAKLEQRYADYELDVHYWQTLIGAGFRF</sequence>
<keyword evidence="5" id="KW-1185">Reference proteome</keyword>
<dbReference type="AlphaFoldDB" id="A0A839YSJ5"/>
<evidence type="ECO:0000256" key="1">
    <source>
        <dbReference type="ARBA" id="ARBA00022729"/>
    </source>
</evidence>
<name>A0A839YSJ5_9SPHN</name>
<evidence type="ECO:0000259" key="3">
    <source>
        <dbReference type="Pfam" id="PF13505"/>
    </source>
</evidence>
<evidence type="ECO:0000313" key="5">
    <source>
        <dbReference type="Proteomes" id="UP000578569"/>
    </source>
</evidence>
<dbReference type="EMBL" id="JACICF010000001">
    <property type="protein sequence ID" value="MBB3763261.1"/>
    <property type="molecule type" value="Genomic_DNA"/>
</dbReference>
<proteinExistence type="predicted"/>
<reference evidence="4 5" key="1">
    <citation type="submission" date="2020-08" db="EMBL/GenBank/DDBJ databases">
        <title>Genomic Encyclopedia of Type Strains, Phase IV (KMG-IV): sequencing the most valuable type-strain genomes for metagenomic binning, comparative biology and taxonomic classification.</title>
        <authorList>
            <person name="Goeker M."/>
        </authorList>
    </citation>
    <scope>NUCLEOTIDE SEQUENCE [LARGE SCALE GENOMIC DNA]</scope>
    <source>
        <strain evidence="4 5">DSM 24194</strain>
    </source>
</reference>
<gene>
    <name evidence="4" type="ORF">FHS50_000284</name>
</gene>
<dbReference type="InterPro" id="IPR011250">
    <property type="entry name" value="OMP/PagP_B-barrel"/>
</dbReference>
<keyword evidence="1 2" id="KW-0732">Signal</keyword>
<protein>
    <submittedName>
        <fullName evidence="4">Outer membrane immunogenic protein</fullName>
    </submittedName>
</protein>
<feature type="chain" id="PRO_5032929085" evidence="2">
    <location>
        <begin position="22"/>
        <end position="160"/>
    </location>
</feature>